<protein>
    <submittedName>
        <fullName evidence="3">Flagellar hook-length control protein FliK</fullName>
    </submittedName>
</protein>
<keyword evidence="4" id="KW-1185">Reference proteome</keyword>
<organism evidence="3 4">
    <name type="scientific">Methylobacterium oryzihabitans</name>
    <dbReference type="NCBI Taxonomy" id="2499852"/>
    <lineage>
        <taxon>Bacteria</taxon>
        <taxon>Pseudomonadati</taxon>
        <taxon>Pseudomonadota</taxon>
        <taxon>Alphaproteobacteria</taxon>
        <taxon>Hyphomicrobiales</taxon>
        <taxon>Methylobacteriaceae</taxon>
        <taxon>Methylobacterium</taxon>
    </lineage>
</organism>
<feature type="region of interest" description="Disordered" evidence="1">
    <location>
        <begin position="306"/>
        <end position="340"/>
    </location>
</feature>
<feature type="compositionally biased region" description="Low complexity" evidence="1">
    <location>
        <begin position="142"/>
        <end position="152"/>
    </location>
</feature>
<evidence type="ECO:0000259" key="2">
    <source>
        <dbReference type="Pfam" id="PF02120"/>
    </source>
</evidence>
<evidence type="ECO:0000313" key="4">
    <source>
        <dbReference type="Proteomes" id="UP000286997"/>
    </source>
</evidence>
<keyword evidence="3" id="KW-0969">Cilium</keyword>
<dbReference type="Pfam" id="PF02120">
    <property type="entry name" value="Flg_hook"/>
    <property type="match status" value="1"/>
</dbReference>
<dbReference type="CDD" id="cd17470">
    <property type="entry name" value="T3SS_Flik_C"/>
    <property type="match status" value="1"/>
</dbReference>
<dbReference type="InterPro" id="IPR038610">
    <property type="entry name" value="FliK-like_C_sf"/>
</dbReference>
<name>A0A3S2VD13_9HYPH</name>
<evidence type="ECO:0000313" key="3">
    <source>
        <dbReference type="EMBL" id="RVU20114.1"/>
    </source>
</evidence>
<dbReference type="AlphaFoldDB" id="A0A3S2VD13"/>
<keyword evidence="3" id="KW-0966">Cell projection</keyword>
<feature type="compositionally biased region" description="Low complexity" evidence="1">
    <location>
        <begin position="195"/>
        <end position="206"/>
    </location>
</feature>
<accession>A0A3S2VD13</accession>
<comment type="caution">
    <text evidence="3">The sequence shown here is derived from an EMBL/GenBank/DDBJ whole genome shotgun (WGS) entry which is preliminary data.</text>
</comment>
<dbReference type="RefSeq" id="WP_127727834.1">
    <property type="nucleotide sequence ID" value="NZ_SACP01000004.1"/>
</dbReference>
<gene>
    <name evidence="3" type="ORF">EOE48_05745</name>
</gene>
<feature type="compositionally biased region" description="Basic and acidic residues" evidence="1">
    <location>
        <begin position="21"/>
        <end position="77"/>
    </location>
</feature>
<dbReference type="InterPro" id="IPR021136">
    <property type="entry name" value="Flagellar_hook_control-like_C"/>
</dbReference>
<reference evidence="3 4" key="1">
    <citation type="submission" date="2019-01" db="EMBL/GenBank/DDBJ databases">
        <authorList>
            <person name="Chen W.-M."/>
        </authorList>
    </citation>
    <scope>NUCLEOTIDE SEQUENCE [LARGE SCALE GENOMIC DNA]</scope>
    <source>
        <strain evidence="3 4">TER-1</strain>
    </source>
</reference>
<dbReference type="EMBL" id="SACP01000004">
    <property type="protein sequence ID" value="RVU20114.1"/>
    <property type="molecule type" value="Genomic_DNA"/>
</dbReference>
<feature type="compositionally biased region" description="Pro residues" evidence="1">
    <location>
        <begin position="153"/>
        <end position="170"/>
    </location>
</feature>
<evidence type="ECO:0000256" key="1">
    <source>
        <dbReference type="SAM" id="MobiDB-lite"/>
    </source>
</evidence>
<dbReference type="Proteomes" id="UP000286997">
    <property type="component" value="Unassembled WGS sequence"/>
</dbReference>
<feature type="domain" description="Flagellar hook-length control protein-like C-terminal" evidence="2">
    <location>
        <begin position="234"/>
        <end position="309"/>
    </location>
</feature>
<feature type="region of interest" description="Disordered" evidence="1">
    <location>
        <begin position="1"/>
        <end position="223"/>
    </location>
</feature>
<feature type="compositionally biased region" description="Low complexity" evidence="1">
    <location>
        <begin position="115"/>
        <end position="134"/>
    </location>
</feature>
<sequence>MTSTGPARMAEAARPAANRPRTREAALPAERRFSLDDAREARPPQDERAARRDVGGSQERRTDTAAADRDRRAETRSAPRATPAGQARSAVRPSADDRPPAPERPDETAKETDAPTDAAPPGSGAGAEAAAATAPKDEEAVESATEAAAVATPPVPPPAPAPGTPAPVPQTPAQAVTGDAGAPSPATGRVAAMKAGAPETTAAGTEAGPGGGPAATPPTPLSAVPMTIGLRALADSNRFEIRLDPAHLGRVAVSLDIDRERGAVKAHLVVERPETLALLQRDARSLEQALSQAGLSAGEAALSFSLGDGSAGSRGGTGRDDDGSRAGSRPALPEAEPLPAAAVARLGRRTGLDLVI</sequence>
<proteinExistence type="predicted"/>
<keyword evidence="3" id="KW-0282">Flagellum</keyword>
<feature type="compositionally biased region" description="Low complexity" evidence="1">
    <location>
        <begin position="1"/>
        <end position="19"/>
    </location>
</feature>
<dbReference type="Gene3D" id="3.30.750.140">
    <property type="match status" value="1"/>
</dbReference>
<dbReference type="OrthoDB" id="7203912at2"/>
<feature type="compositionally biased region" description="Low complexity" evidence="1">
    <location>
        <begin position="325"/>
        <end position="340"/>
    </location>
</feature>
<feature type="compositionally biased region" description="Basic and acidic residues" evidence="1">
    <location>
        <begin position="94"/>
        <end position="113"/>
    </location>
</feature>